<evidence type="ECO:0000259" key="14">
    <source>
        <dbReference type="Pfam" id="PF03478"/>
    </source>
</evidence>
<comment type="caution">
    <text evidence="15">The sequence shown here is derived from an EMBL/GenBank/DDBJ whole genome shotgun (WGS) entry which is preliminary data.</text>
</comment>
<accession>A0A2U1PKN5</accession>
<evidence type="ECO:0000256" key="9">
    <source>
        <dbReference type="ARBA" id="ARBA00022989"/>
    </source>
</evidence>
<feature type="domain" description="F-box" evidence="13">
    <location>
        <begin position="410"/>
        <end position="440"/>
    </location>
</feature>
<evidence type="ECO:0000256" key="6">
    <source>
        <dbReference type="ARBA" id="ARBA00022679"/>
    </source>
</evidence>
<feature type="domain" description="KIB1-4 beta-propeller" evidence="14">
    <location>
        <begin position="501"/>
        <end position="720"/>
    </location>
</feature>
<dbReference type="GO" id="GO:0004376">
    <property type="term" value="F:GPI mannosyltransferase activity"/>
    <property type="evidence" value="ECO:0007669"/>
    <property type="project" value="InterPro"/>
</dbReference>
<evidence type="ECO:0000256" key="11">
    <source>
        <dbReference type="ARBA" id="ARBA00032997"/>
    </source>
</evidence>
<proteinExistence type="inferred from homology"/>
<dbReference type="InterPro" id="IPR007704">
    <property type="entry name" value="PIG-M"/>
</dbReference>
<evidence type="ECO:0000256" key="1">
    <source>
        <dbReference type="ARBA" id="ARBA00004477"/>
    </source>
</evidence>
<feature type="transmembrane region" description="Helical" evidence="12">
    <location>
        <begin position="1015"/>
        <end position="1036"/>
    </location>
</feature>
<evidence type="ECO:0000256" key="5">
    <source>
        <dbReference type="ARBA" id="ARBA00022676"/>
    </source>
</evidence>
<dbReference type="Pfam" id="PF05007">
    <property type="entry name" value="Mannosyl_trans"/>
    <property type="match status" value="1"/>
</dbReference>
<dbReference type="PANTHER" id="PTHR12886:SF0">
    <property type="entry name" value="GPI MANNOSYLTRANSFERASE 1"/>
    <property type="match status" value="1"/>
</dbReference>
<dbReference type="Pfam" id="PF03478">
    <property type="entry name" value="Beta-prop_KIB1-4"/>
    <property type="match status" value="2"/>
</dbReference>
<dbReference type="InterPro" id="IPR005174">
    <property type="entry name" value="KIB1-4_b-propeller"/>
</dbReference>
<dbReference type="GO" id="GO:0005789">
    <property type="term" value="C:endoplasmic reticulum membrane"/>
    <property type="evidence" value="ECO:0007669"/>
    <property type="project" value="UniProtKB-SubCell"/>
</dbReference>
<keyword evidence="6" id="KW-0808">Transferase</keyword>
<feature type="transmembrane region" description="Helical" evidence="12">
    <location>
        <begin position="942"/>
        <end position="964"/>
    </location>
</feature>
<dbReference type="EMBL" id="PKPP01001033">
    <property type="protein sequence ID" value="PWA86318.1"/>
    <property type="molecule type" value="Genomic_DNA"/>
</dbReference>
<dbReference type="PANTHER" id="PTHR12886">
    <property type="entry name" value="PIG-M MANNOSYLTRANSFERASE"/>
    <property type="match status" value="1"/>
</dbReference>
<dbReference type="GO" id="GO:1990529">
    <property type="term" value="C:glycosylphosphatidylinositol-mannosyltransferase I complex"/>
    <property type="evidence" value="ECO:0007669"/>
    <property type="project" value="TreeGrafter"/>
</dbReference>
<name>A0A2U1PKN5_ARTAN</name>
<dbReference type="UniPathway" id="UPA00196"/>
<organism evidence="15 16">
    <name type="scientific">Artemisia annua</name>
    <name type="common">Sweet wormwood</name>
    <dbReference type="NCBI Taxonomy" id="35608"/>
    <lineage>
        <taxon>Eukaryota</taxon>
        <taxon>Viridiplantae</taxon>
        <taxon>Streptophyta</taxon>
        <taxon>Embryophyta</taxon>
        <taxon>Tracheophyta</taxon>
        <taxon>Spermatophyta</taxon>
        <taxon>Magnoliopsida</taxon>
        <taxon>eudicotyledons</taxon>
        <taxon>Gunneridae</taxon>
        <taxon>Pentapetalae</taxon>
        <taxon>asterids</taxon>
        <taxon>campanulids</taxon>
        <taxon>Asterales</taxon>
        <taxon>Asteraceae</taxon>
        <taxon>Asteroideae</taxon>
        <taxon>Anthemideae</taxon>
        <taxon>Artemisiinae</taxon>
        <taxon>Artemisia</taxon>
    </lineage>
</organism>
<evidence type="ECO:0000256" key="8">
    <source>
        <dbReference type="ARBA" id="ARBA00022824"/>
    </source>
</evidence>
<reference evidence="15 16" key="1">
    <citation type="journal article" date="2018" name="Mol. Plant">
        <title>The genome of Artemisia annua provides insight into the evolution of Asteraceae family and artemisinin biosynthesis.</title>
        <authorList>
            <person name="Shen Q."/>
            <person name="Zhang L."/>
            <person name="Liao Z."/>
            <person name="Wang S."/>
            <person name="Yan T."/>
            <person name="Shi P."/>
            <person name="Liu M."/>
            <person name="Fu X."/>
            <person name="Pan Q."/>
            <person name="Wang Y."/>
            <person name="Lv Z."/>
            <person name="Lu X."/>
            <person name="Zhang F."/>
            <person name="Jiang W."/>
            <person name="Ma Y."/>
            <person name="Chen M."/>
            <person name="Hao X."/>
            <person name="Li L."/>
            <person name="Tang Y."/>
            <person name="Lv G."/>
            <person name="Zhou Y."/>
            <person name="Sun X."/>
            <person name="Brodelius P.E."/>
            <person name="Rose J.K.C."/>
            <person name="Tang K."/>
        </authorList>
    </citation>
    <scope>NUCLEOTIDE SEQUENCE [LARGE SCALE GENOMIC DNA]</scope>
    <source>
        <strain evidence="16">cv. Huhao1</strain>
        <tissue evidence="15">Leaf</tissue>
    </source>
</reference>
<keyword evidence="10 12" id="KW-0472">Membrane</keyword>
<evidence type="ECO:0000256" key="3">
    <source>
        <dbReference type="ARBA" id="ARBA00011071"/>
    </source>
</evidence>
<keyword evidence="16" id="KW-1185">Reference proteome</keyword>
<dbReference type="OrthoDB" id="1741594at2759"/>
<keyword evidence="8" id="KW-0256">Endoplasmic reticulum</keyword>
<comment type="similarity">
    <text evidence="3">Belongs to the PIGM family.</text>
</comment>
<evidence type="ECO:0000313" key="16">
    <source>
        <dbReference type="Proteomes" id="UP000245207"/>
    </source>
</evidence>
<protein>
    <recommendedName>
        <fullName evidence="11">GPI mannosyltransferase I</fullName>
    </recommendedName>
</protein>
<keyword evidence="5" id="KW-0328">Glycosyltransferase</keyword>
<dbReference type="InterPro" id="IPR011044">
    <property type="entry name" value="Quino_amine_DH_bsu"/>
</dbReference>
<evidence type="ECO:0000256" key="12">
    <source>
        <dbReference type="SAM" id="Phobius"/>
    </source>
</evidence>
<evidence type="ECO:0000256" key="7">
    <source>
        <dbReference type="ARBA" id="ARBA00022692"/>
    </source>
</evidence>
<feature type="transmembrane region" description="Helical" evidence="12">
    <location>
        <begin position="919"/>
        <end position="936"/>
    </location>
</feature>
<gene>
    <name evidence="15" type="ORF">CTI12_AA140910</name>
</gene>
<evidence type="ECO:0000313" key="15">
    <source>
        <dbReference type="EMBL" id="PWA86318.1"/>
    </source>
</evidence>
<keyword evidence="4" id="KW-0337">GPI-anchor biosynthesis</keyword>
<feature type="domain" description="KIB1-4 beta-propeller" evidence="14">
    <location>
        <begin position="57"/>
        <end position="314"/>
    </location>
</feature>
<evidence type="ECO:0000256" key="10">
    <source>
        <dbReference type="ARBA" id="ARBA00023136"/>
    </source>
</evidence>
<dbReference type="Pfam" id="PF00646">
    <property type="entry name" value="F-box"/>
    <property type="match status" value="1"/>
</dbReference>
<evidence type="ECO:0000259" key="13">
    <source>
        <dbReference type="Pfam" id="PF00646"/>
    </source>
</evidence>
<dbReference type="Proteomes" id="UP000245207">
    <property type="component" value="Unassembled WGS sequence"/>
</dbReference>
<dbReference type="AlphaFoldDB" id="A0A2U1PKN5"/>
<feature type="transmembrane region" description="Helical" evidence="12">
    <location>
        <begin position="893"/>
        <end position="912"/>
    </location>
</feature>
<dbReference type="GO" id="GO:0051751">
    <property type="term" value="F:alpha-1,4-mannosyltransferase activity"/>
    <property type="evidence" value="ECO:0007669"/>
    <property type="project" value="InterPro"/>
</dbReference>
<comment type="subcellular location">
    <subcellularLocation>
        <location evidence="1">Endoplasmic reticulum membrane</location>
        <topology evidence="1">Multi-pass membrane protein</topology>
    </subcellularLocation>
</comment>
<comment type="pathway">
    <text evidence="2">Glycolipid biosynthesis; glycosylphosphatidylinositol-anchor biosynthesis.</text>
</comment>
<keyword evidence="7 12" id="KW-0812">Transmembrane</keyword>
<keyword evidence="9 12" id="KW-1133">Transmembrane helix</keyword>
<dbReference type="GO" id="GO:0006506">
    <property type="term" value="P:GPI anchor biosynthetic process"/>
    <property type="evidence" value="ECO:0007669"/>
    <property type="project" value="UniProtKB-UniPathway"/>
</dbReference>
<dbReference type="InterPro" id="IPR001810">
    <property type="entry name" value="F-box_dom"/>
</dbReference>
<evidence type="ECO:0000256" key="2">
    <source>
        <dbReference type="ARBA" id="ARBA00004687"/>
    </source>
</evidence>
<sequence length="1211" mass="139746">MGQNRMEQKQSSNGGSVCHQLPPLSAKYPWFVSQNTGSDEDSYRDQYFYTLHDPLTKYQYQIPELLGRRIRGYYHGWVILSEHLQNVWSLWNPVTSKLIHFPPLILEDGDSEPIRECCLSAPPDDPSSVLLLTRTNKPTFVFFRLEGKRKKLRWIKMSYANQLKRITGEDGDFIHNLTCCNGKIYALNTEYAFACFIIQLDILVKDKEVLIKFLLLGAYPTPSWLRYDDVTYIMKGYRTELFCFKVAFYENRLEAVCFFKLDMASVKSKDMERFKGLDMSCKSWHDMVDRFDDILMSMGLWEQLFDLQDAIFFLDLGRDNLAYYRPGIASELGGYIHIRDKMDNILYSYNVKENAISLSSMPSFVLPTSNVSVWECRLEDDHGGAKCSLDIKQEENQIVARSFTDNEWNLLNLPFDILKLIMEYCVSVEYLNFRATCKRCEVAAPLIQWSNKTSLTRLQTYSLVSPWLMVVDKNQGIITFTDPMSGDNYFMKNLHVSLAYQMFFCSRFGWLLFFSSDFQSLVFFNPFTNDLRKLPEASYSFYTACFSAPPTSPDCMVVGFSVGDECLVLIHYIARESSWRTVRVGAEPDSVRFPTFSGQDIYVLGGDGKLIGVKELGEESDSSTFVESRGPVSCSTSPTRRYLMKCDQDLLRVIVGKFGERVEVFKWDVSKGEWEKIDSLGNHMIYICDTTCLCIEAKTREMENKIYFPILHSKTKKIVFYSLKTCTFQTFNGENIQHFKGFFGTTYSLFPHAWIEPSWSICSIFITVVVRGGTIHWSGLEGPKVWNFRSLIIFSAFLRVFLIVYGEWQDAHMEVGYTDADYLVSSDAAALVVAGKSPYKRSTYRYSPLIAFLLAPNSFIHQSWGKFIFSGSDLLVGYFIRVILKLRGVPENLSIYSVIVWLFNPFTFTIGTRGNCEPIVCAIILWIIICLVRGNLFQGAVWYGLVVHMRIYPIIYALPIGILLDPFHFQHGKKPSIIEWSSRHMKPGTNLGLTKSSNLNRLWVLFSSIFIRSRILFGLVSATVFFFFTGLFFYLYEWEFLNEALLYHLTRTNPRHSFSIYFYNMYLNYELEFLVIEKLISFMPQLIVQVALVSRFAQDFPFCFFLQTVAFVAFNKFHTACNKFDCRKDMTECGSGIFGVLQETQIQVLAVLIVFDLISFVSPVDIYERRGSFCKESYRGSLYGTIVAYGQINYRTESMCHKLANIGHTWG</sequence>
<evidence type="ECO:0000256" key="4">
    <source>
        <dbReference type="ARBA" id="ARBA00022502"/>
    </source>
</evidence>
<dbReference type="SUPFAM" id="SSF50969">
    <property type="entry name" value="YVTN repeat-like/Quinoprotein amine dehydrogenase"/>
    <property type="match status" value="1"/>
</dbReference>